<dbReference type="InterPro" id="IPR036900">
    <property type="entry name" value="A-D-PHexomutase_C_sf"/>
</dbReference>
<dbReference type="InterPro" id="IPR005846">
    <property type="entry name" value="A-D-PHexomutase_a/b/a-III"/>
</dbReference>
<dbReference type="AlphaFoldDB" id="A0A7U9TJT1"/>
<dbReference type="InterPro" id="IPR005845">
    <property type="entry name" value="A-D-PHexomutase_a/b/a-II"/>
</dbReference>
<dbReference type="Gene3D" id="3.40.120.10">
    <property type="entry name" value="Alpha-D-Glucose-1,6-Bisphosphate, subunit A, domain 3"/>
    <property type="match status" value="3"/>
</dbReference>
<keyword evidence="3" id="KW-0597">Phosphoprotein</keyword>
<proteinExistence type="inferred from homology"/>
<keyword evidence="6" id="KW-0413">Isomerase</keyword>
<keyword evidence="4 7" id="KW-0479">Metal-binding</keyword>
<dbReference type="PANTHER" id="PTHR45745">
    <property type="entry name" value="PHOSPHOMANNOMUTASE 45A"/>
    <property type="match status" value="1"/>
</dbReference>
<name>A0A7U9TJT1_9MOLU</name>
<dbReference type="PRINTS" id="PR00509">
    <property type="entry name" value="PGMPMM"/>
</dbReference>
<evidence type="ECO:0000313" key="12">
    <source>
        <dbReference type="Proteomes" id="UP000620133"/>
    </source>
</evidence>
<dbReference type="Pfam" id="PF02878">
    <property type="entry name" value="PGM_PMM_I"/>
    <property type="match status" value="1"/>
</dbReference>
<evidence type="ECO:0000256" key="4">
    <source>
        <dbReference type="ARBA" id="ARBA00022723"/>
    </source>
</evidence>
<reference evidence="11" key="1">
    <citation type="submission" date="2021-01" db="EMBL/GenBank/DDBJ databases">
        <title>Draft genome sequence of Acholeplasmataceae bacterium strain Mahy22.</title>
        <authorList>
            <person name="Watanabe M."/>
            <person name="Kojima H."/>
            <person name="Fukui M."/>
        </authorList>
    </citation>
    <scope>NUCLEOTIDE SEQUENCE</scope>
    <source>
        <strain evidence="11">Mahy22</strain>
    </source>
</reference>
<evidence type="ECO:0000259" key="8">
    <source>
        <dbReference type="Pfam" id="PF02878"/>
    </source>
</evidence>
<dbReference type="Proteomes" id="UP000620133">
    <property type="component" value="Chromosome"/>
</dbReference>
<evidence type="ECO:0000313" key="11">
    <source>
        <dbReference type="EMBL" id="BCR36037.1"/>
    </source>
</evidence>
<protein>
    <submittedName>
        <fullName evidence="11">Phosphoglucomutase</fullName>
    </submittedName>
</protein>
<comment type="cofactor">
    <cofactor evidence="1">
        <name>Mg(2+)</name>
        <dbReference type="ChEBI" id="CHEBI:18420"/>
    </cofactor>
</comment>
<dbReference type="InterPro" id="IPR005841">
    <property type="entry name" value="Alpha-D-phosphohexomutase_SF"/>
</dbReference>
<evidence type="ECO:0000256" key="6">
    <source>
        <dbReference type="ARBA" id="ARBA00023235"/>
    </source>
</evidence>
<organism evidence="11 12">
    <name type="scientific">Mariniplasma anaerobium</name>
    <dbReference type="NCBI Taxonomy" id="2735436"/>
    <lineage>
        <taxon>Bacteria</taxon>
        <taxon>Bacillati</taxon>
        <taxon>Mycoplasmatota</taxon>
        <taxon>Mollicutes</taxon>
        <taxon>Acholeplasmatales</taxon>
        <taxon>Acholeplasmataceae</taxon>
        <taxon>Mariniplasma</taxon>
    </lineage>
</organism>
<dbReference type="Pfam" id="PF02880">
    <property type="entry name" value="PGM_PMM_III"/>
    <property type="match status" value="1"/>
</dbReference>
<feature type="domain" description="Alpha-D-phosphohexomutase alpha/beta/alpha" evidence="10">
    <location>
        <begin position="309"/>
        <end position="433"/>
    </location>
</feature>
<feature type="domain" description="Alpha-D-phosphohexomutase alpha/beta/alpha" evidence="9">
    <location>
        <begin position="200"/>
        <end position="299"/>
    </location>
</feature>
<keyword evidence="12" id="KW-1185">Reference proteome</keyword>
<accession>A0A7U9TJT1</accession>
<dbReference type="Pfam" id="PF02879">
    <property type="entry name" value="PGM_PMM_II"/>
    <property type="match status" value="1"/>
</dbReference>
<dbReference type="EMBL" id="AP024412">
    <property type="protein sequence ID" value="BCR36037.1"/>
    <property type="molecule type" value="Genomic_DNA"/>
</dbReference>
<evidence type="ECO:0000256" key="1">
    <source>
        <dbReference type="ARBA" id="ARBA00001946"/>
    </source>
</evidence>
<dbReference type="Gene3D" id="3.30.310.50">
    <property type="entry name" value="Alpha-D-phosphohexomutase, C-terminal domain"/>
    <property type="match status" value="1"/>
</dbReference>
<sequence length="554" mass="63344">MDYKKNYDLWNNFKGLDKKLRKELDSLNEKEIEDAFYTNLSFGTGGLRGVMGVGTNRVNIYTIRKATLGFANYLVKHNLKDGIAISYDNRHDSKLYAKEAAMIFAAKGIPSYVFEALRPTPMLSFAVRYFKASGGIMITASHNPKEYNGYKVYDQTGAQVNPEVANIIIDEINTIENPFDIKTVDNNLISYIDQSFDDIYLKAIENIQINNENKVIKIVYSPLHGTGGPVIPKFLKSKGYDIYPYEPQMIVDPDFSNTKSSNPEESDAYIETIKYAKEIDADIIMITDPDADRLGIAVKHDNQYHLLSGNQTASIELYYLLSQRRKLDKLPINGHVYTTNVTTMLIDAIARSYEIDVITTLTGFKFIGEQAEKYIETNPYLFGCEESYGSLISDVVRDKDAVQAVYMLAEITNHLKLKDMSMIDYLNHIYKKYGAYYEYTKSIMLKGIEGSKKIDQIMAHFRETPPKVFDKHLIGYDDVLLSVRVEDGIKSKLKLPKSNVLRYIYEEHTWMVLRPSGTEPKIKIYYGTKKDTLKEAKEFLALLNEEVLKQIEEI</sequence>
<dbReference type="CDD" id="cd05799">
    <property type="entry name" value="PGM2"/>
    <property type="match status" value="1"/>
</dbReference>
<dbReference type="InterPro" id="IPR005844">
    <property type="entry name" value="A-D-PHexomutase_a/b/a-I"/>
</dbReference>
<dbReference type="GO" id="GO:0005975">
    <property type="term" value="P:carbohydrate metabolic process"/>
    <property type="evidence" value="ECO:0007669"/>
    <property type="project" value="InterPro"/>
</dbReference>
<evidence type="ECO:0000256" key="7">
    <source>
        <dbReference type="RuleBase" id="RU004326"/>
    </source>
</evidence>
<evidence type="ECO:0000259" key="10">
    <source>
        <dbReference type="Pfam" id="PF02880"/>
    </source>
</evidence>
<dbReference type="InterPro" id="IPR016055">
    <property type="entry name" value="A-D-PHexomutase_a/b/a-I/II/III"/>
</dbReference>
<keyword evidence="5 7" id="KW-0460">Magnesium</keyword>
<dbReference type="PANTHER" id="PTHR45745:SF1">
    <property type="entry name" value="PHOSPHOGLUCOMUTASE 2B-RELATED"/>
    <property type="match status" value="1"/>
</dbReference>
<evidence type="ECO:0000256" key="3">
    <source>
        <dbReference type="ARBA" id="ARBA00022553"/>
    </source>
</evidence>
<comment type="similarity">
    <text evidence="2 7">Belongs to the phosphohexose mutase family.</text>
</comment>
<dbReference type="GO" id="GO:0006166">
    <property type="term" value="P:purine ribonucleoside salvage"/>
    <property type="evidence" value="ECO:0007669"/>
    <property type="project" value="TreeGrafter"/>
</dbReference>
<dbReference type="SUPFAM" id="SSF55957">
    <property type="entry name" value="Phosphoglucomutase, C-terminal domain"/>
    <property type="match status" value="1"/>
</dbReference>
<dbReference type="GO" id="GO:0000287">
    <property type="term" value="F:magnesium ion binding"/>
    <property type="evidence" value="ECO:0007669"/>
    <property type="project" value="InterPro"/>
</dbReference>
<dbReference type="GO" id="GO:0008973">
    <property type="term" value="F:phosphopentomutase activity"/>
    <property type="evidence" value="ECO:0007669"/>
    <property type="project" value="TreeGrafter"/>
</dbReference>
<dbReference type="SUPFAM" id="SSF53738">
    <property type="entry name" value="Phosphoglucomutase, first 3 domains"/>
    <property type="match status" value="3"/>
</dbReference>
<dbReference type="KEGG" id="manr:MPAN_009300"/>
<dbReference type="InterPro" id="IPR016066">
    <property type="entry name" value="A-D-PHexomutase_CS"/>
</dbReference>
<feature type="domain" description="Alpha-D-phosphohexomutase alpha/beta/alpha" evidence="8">
    <location>
        <begin position="41"/>
        <end position="177"/>
    </location>
</feature>
<dbReference type="PROSITE" id="PS00710">
    <property type="entry name" value="PGM_PMM"/>
    <property type="match status" value="1"/>
</dbReference>
<evidence type="ECO:0000259" key="9">
    <source>
        <dbReference type="Pfam" id="PF02879"/>
    </source>
</evidence>
<evidence type="ECO:0000256" key="2">
    <source>
        <dbReference type="ARBA" id="ARBA00010231"/>
    </source>
</evidence>
<evidence type="ECO:0000256" key="5">
    <source>
        <dbReference type="ARBA" id="ARBA00022842"/>
    </source>
</evidence>
<dbReference type="RefSeq" id="WP_176240089.1">
    <property type="nucleotide sequence ID" value="NZ_AP024412.1"/>
</dbReference>
<gene>
    <name evidence="11" type="primary">pgcA</name>
    <name evidence="11" type="ORF">MPAN_009300</name>
</gene>